<feature type="compositionally biased region" description="Basic and acidic residues" evidence="1">
    <location>
        <begin position="36"/>
        <end position="52"/>
    </location>
</feature>
<reference evidence="2" key="1">
    <citation type="submission" date="2023-10" db="EMBL/GenBank/DDBJ databases">
        <authorList>
            <person name="Domelevo Entfellner J.-B."/>
        </authorList>
    </citation>
    <scope>NUCLEOTIDE SEQUENCE</scope>
</reference>
<evidence type="ECO:0000313" key="3">
    <source>
        <dbReference type="Proteomes" id="UP001189624"/>
    </source>
</evidence>
<sequence length="66" mass="7129">MKENHVIMDWSVDPGLAAFIAEEITIKESIATRKPTKAEITTHSERGKHDSGEGGVVQKNVGGVVK</sequence>
<dbReference type="Proteomes" id="UP001189624">
    <property type="component" value="Chromosome 10"/>
</dbReference>
<evidence type="ECO:0000256" key="1">
    <source>
        <dbReference type="SAM" id="MobiDB-lite"/>
    </source>
</evidence>
<gene>
    <name evidence="2" type="ORF">AYBTSS11_LOCUS29438</name>
</gene>
<name>A0AA87BC12_9FABA</name>
<dbReference type="AlphaFoldDB" id="A0AA87BC12"/>
<proteinExistence type="predicted"/>
<protein>
    <submittedName>
        <fullName evidence="2">Uncharacterized protein</fullName>
    </submittedName>
</protein>
<feature type="region of interest" description="Disordered" evidence="1">
    <location>
        <begin position="34"/>
        <end position="66"/>
    </location>
</feature>
<dbReference type="Gramene" id="rna-AYBTSS11_LOCUS29438">
    <property type="protein sequence ID" value="CAJ1977285.1"/>
    <property type="gene ID" value="gene-AYBTSS11_LOCUS29438"/>
</dbReference>
<accession>A0AA87BC12</accession>
<feature type="compositionally biased region" description="Low complexity" evidence="1">
    <location>
        <begin position="56"/>
        <end position="66"/>
    </location>
</feature>
<organism evidence="2 3">
    <name type="scientific">Sphenostylis stenocarpa</name>
    <dbReference type="NCBI Taxonomy" id="92480"/>
    <lineage>
        <taxon>Eukaryota</taxon>
        <taxon>Viridiplantae</taxon>
        <taxon>Streptophyta</taxon>
        <taxon>Embryophyta</taxon>
        <taxon>Tracheophyta</taxon>
        <taxon>Spermatophyta</taxon>
        <taxon>Magnoliopsida</taxon>
        <taxon>eudicotyledons</taxon>
        <taxon>Gunneridae</taxon>
        <taxon>Pentapetalae</taxon>
        <taxon>rosids</taxon>
        <taxon>fabids</taxon>
        <taxon>Fabales</taxon>
        <taxon>Fabaceae</taxon>
        <taxon>Papilionoideae</taxon>
        <taxon>50 kb inversion clade</taxon>
        <taxon>NPAAA clade</taxon>
        <taxon>indigoferoid/millettioid clade</taxon>
        <taxon>Phaseoleae</taxon>
        <taxon>Sphenostylis</taxon>
    </lineage>
</organism>
<evidence type="ECO:0000313" key="2">
    <source>
        <dbReference type="EMBL" id="CAJ1977285.1"/>
    </source>
</evidence>
<dbReference type="EMBL" id="OY731407">
    <property type="protein sequence ID" value="CAJ1977285.1"/>
    <property type="molecule type" value="Genomic_DNA"/>
</dbReference>
<keyword evidence="3" id="KW-1185">Reference proteome</keyword>